<dbReference type="EMBL" id="CAHS01000011">
    <property type="protein sequence ID" value="CCG86242.1"/>
    <property type="molecule type" value="Genomic_DNA"/>
</dbReference>
<dbReference type="Gene3D" id="1.10.10.10">
    <property type="entry name" value="Winged helix-like DNA-binding domain superfamily/Winged helix DNA-binding domain"/>
    <property type="match status" value="1"/>
</dbReference>
<comment type="caution">
    <text evidence="4">The sequence shown here is derived from an EMBL/GenBank/DDBJ whole genome shotgun (WGS) entry which is preliminary data.</text>
</comment>
<keyword evidence="5" id="KW-1185">Reference proteome</keyword>
<dbReference type="OrthoDB" id="6311790at2"/>
<accession>V5Z5N4</accession>
<evidence type="ECO:0000259" key="3">
    <source>
        <dbReference type="PROSITE" id="PS51755"/>
    </source>
</evidence>
<dbReference type="GO" id="GO:0000160">
    <property type="term" value="P:phosphorelay signal transduction system"/>
    <property type="evidence" value="ECO:0007669"/>
    <property type="project" value="InterPro"/>
</dbReference>
<dbReference type="InterPro" id="IPR016032">
    <property type="entry name" value="Sig_transdc_resp-reg_C-effctor"/>
</dbReference>
<dbReference type="PROSITE" id="PS51755">
    <property type="entry name" value="OMPR_PHOB"/>
    <property type="match status" value="1"/>
</dbReference>
<dbReference type="Pfam" id="PF00486">
    <property type="entry name" value="Trans_reg_C"/>
    <property type="match status" value="1"/>
</dbReference>
<gene>
    <name evidence="4" type="ORF">EPIR_0877</name>
</gene>
<evidence type="ECO:0000313" key="5">
    <source>
        <dbReference type="Proteomes" id="UP000018217"/>
    </source>
</evidence>
<dbReference type="GO" id="GO:0006355">
    <property type="term" value="P:regulation of DNA-templated transcription"/>
    <property type="evidence" value="ECO:0007669"/>
    <property type="project" value="InterPro"/>
</dbReference>
<keyword evidence="1 2" id="KW-0238">DNA-binding</keyword>
<proteinExistence type="predicted"/>
<evidence type="ECO:0000256" key="1">
    <source>
        <dbReference type="ARBA" id="ARBA00023125"/>
    </source>
</evidence>
<dbReference type="RefSeq" id="WP_023654064.1">
    <property type="nucleotide sequence ID" value="NZ_CAHS01000011.1"/>
</dbReference>
<dbReference type="STRING" id="1161919.EPIR_0877"/>
<dbReference type="InterPro" id="IPR036388">
    <property type="entry name" value="WH-like_DNA-bd_sf"/>
</dbReference>
<organism evidence="4 5">
    <name type="scientific">Erwinia piriflorinigrans CFBP 5888</name>
    <dbReference type="NCBI Taxonomy" id="1161919"/>
    <lineage>
        <taxon>Bacteria</taxon>
        <taxon>Pseudomonadati</taxon>
        <taxon>Pseudomonadota</taxon>
        <taxon>Gammaproteobacteria</taxon>
        <taxon>Enterobacterales</taxon>
        <taxon>Erwiniaceae</taxon>
        <taxon>Erwinia</taxon>
    </lineage>
</organism>
<sequence>MDIEKDIFIDEIEFNPYIRRVKCKNGVRTIRKKESEVLFLLCSTYPDVVTYTDLTAKIWPHSYISRPCITQIIYALREMLGDSGRNKIQTIPKLGYRLVSKPLTKTGKDFTFVYKNHVEISGIKSKDFICQKIASVNSARQALARQLAPDNFTPQDY</sequence>
<dbReference type="Proteomes" id="UP000018217">
    <property type="component" value="Unassembled WGS sequence"/>
</dbReference>
<protein>
    <submittedName>
        <fullName evidence="4">Protein rcaC</fullName>
    </submittedName>
</protein>
<dbReference type="SMART" id="SM00862">
    <property type="entry name" value="Trans_reg_C"/>
    <property type="match status" value="1"/>
</dbReference>
<dbReference type="InterPro" id="IPR001867">
    <property type="entry name" value="OmpR/PhoB-type_DNA-bd"/>
</dbReference>
<feature type="DNA-binding region" description="OmpR/PhoB-type" evidence="2">
    <location>
        <begin position="4"/>
        <end position="100"/>
    </location>
</feature>
<dbReference type="GO" id="GO:0003677">
    <property type="term" value="F:DNA binding"/>
    <property type="evidence" value="ECO:0007669"/>
    <property type="project" value="UniProtKB-UniRule"/>
</dbReference>
<reference evidence="4 5" key="1">
    <citation type="journal article" date="2013" name="Syst. Appl. Microbiol.">
        <title>Phylogenetic position and virulence apparatus of the pear flower necrosis pathogen Erwinia piriflorinigrans CFBP 5888T as assessed by comparative genomics.</title>
        <authorList>
            <person name="Smits T.H."/>
            <person name="Rezzonico F."/>
            <person name="Lopez M.M."/>
            <person name="Blom J."/>
            <person name="Goesmann A."/>
            <person name="Frey J.E."/>
            <person name="Duffy B."/>
        </authorList>
    </citation>
    <scope>NUCLEOTIDE SEQUENCE [LARGE SCALE GENOMIC DNA]</scope>
    <source>
        <strain evidence="5">CFBP5888</strain>
    </source>
</reference>
<evidence type="ECO:0000313" key="4">
    <source>
        <dbReference type="EMBL" id="CCG86242.1"/>
    </source>
</evidence>
<evidence type="ECO:0000256" key="2">
    <source>
        <dbReference type="PROSITE-ProRule" id="PRU01091"/>
    </source>
</evidence>
<name>V5Z5N4_9GAMM</name>
<feature type="domain" description="OmpR/PhoB-type" evidence="3">
    <location>
        <begin position="4"/>
        <end position="100"/>
    </location>
</feature>
<dbReference type="AlphaFoldDB" id="V5Z5N4"/>
<dbReference type="SUPFAM" id="SSF46894">
    <property type="entry name" value="C-terminal effector domain of the bipartite response regulators"/>
    <property type="match status" value="1"/>
</dbReference>